<dbReference type="GO" id="GO:0010628">
    <property type="term" value="P:positive regulation of gene expression"/>
    <property type="evidence" value="ECO:0007669"/>
    <property type="project" value="TreeGrafter"/>
</dbReference>
<dbReference type="GO" id="GO:0005829">
    <property type="term" value="C:cytosol"/>
    <property type="evidence" value="ECO:0007669"/>
    <property type="project" value="UniProtKB-SubCell"/>
</dbReference>
<evidence type="ECO:0000313" key="14">
    <source>
        <dbReference type="Ensembl" id="ENSMAMP00000005437.1"/>
    </source>
</evidence>
<keyword evidence="8" id="KW-0666">Pyrogen</keyword>
<organism evidence="14 15">
    <name type="scientific">Mastacembelus armatus</name>
    <name type="common">zig-zag eel</name>
    <dbReference type="NCBI Taxonomy" id="205130"/>
    <lineage>
        <taxon>Eukaryota</taxon>
        <taxon>Metazoa</taxon>
        <taxon>Chordata</taxon>
        <taxon>Craniata</taxon>
        <taxon>Vertebrata</taxon>
        <taxon>Euteleostomi</taxon>
        <taxon>Actinopterygii</taxon>
        <taxon>Neopterygii</taxon>
        <taxon>Teleostei</taxon>
        <taxon>Neoteleostei</taxon>
        <taxon>Acanthomorphata</taxon>
        <taxon>Anabantaria</taxon>
        <taxon>Synbranchiformes</taxon>
        <taxon>Mastacembelidae</taxon>
        <taxon>Mastacembelus</taxon>
    </lineage>
</organism>
<comment type="subcellular location">
    <subcellularLocation>
        <location evidence="2">Cytoplasm</location>
        <location evidence="2">Cytosol</location>
    </subcellularLocation>
    <subcellularLocation>
        <location evidence="1">Lysosome</location>
    </subcellularLocation>
    <subcellularLocation>
        <location evidence="3">Secreted</location>
        <location evidence="3">Extracellular exosome</location>
    </subcellularLocation>
</comment>
<keyword evidence="15" id="KW-1185">Reference proteome</keyword>
<proteinExistence type="inferred from homology"/>
<dbReference type="PANTHER" id="PTHR10078:SF30">
    <property type="entry name" value="INTERLEUKIN-1 BETA"/>
    <property type="match status" value="1"/>
</dbReference>
<dbReference type="GO" id="GO:0019221">
    <property type="term" value="P:cytokine-mediated signaling pathway"/>
    <property type="evidence" value="ECO:0007669"/>
    <property type="project" value="TreeGrafter"/>
</dbReference>
<evidence type="ECO:0000256" key="4">
    <source>
        <dbReference type="ARBA" id="ARBA00010448"/>
    </source>
</evidence>
<dbReference type="Gene3D" id="2.80.10.50">
    <property type="match status" value="1"/>
</dbReference>
<dbReference type="GO" id="GO:0005764">
    <property type="term" value="C:lysosome"/>
    <property type="evidence" value="ECO:0007669"/>
    <property type="project" value="UniProtKB-SubCell"/>
</dbReference>
<dbReference type="GO" id="GO:0048246">
    <property type="term" value="P:macrophage chemotaxis"/>
    <property type="evidence" value="ECO:0007669"/>
    <property type="project" value="TreeGrafter"/>
</dbReference>
<keyword evidence="7 12" id="KW-0964">Secreted</keyword>
<evidence type="ECO:0000256" key="2">
    <source>
        <dbReference type="ARBA" id="ARBA00004514"/>
    </source>
</evidence>
<dbReference type="GO" id="GO:0006955">
    <property type="term" value="P:immune response"/>
    <property type="evidence" value="ECO:0007669"/>
    <property type="project" value="InterPro"/>
</dbReference>
<keyword evidence="11" id="KW-0497">Mitogen</keyword>
<reference evidence="14" key="1">
    <citation type="submission" date="2025-08" db="UniProtKB">
        <authorList>
            <consortium name="Ensembl"/>
        </authorList>
    </citation>
    <scope>IDENTIFICATION</scope>
</reference>
<evidence type="ECO:0000256" key="13">
    <source>
        <dbReference type="SAM" id="SignalP"/>
    </source>
</evidence>
<evidence type="ECO:0000256" key="11">
    <source>
        <dbReference type="ARBA" id="ARBA00023246"/>
    </source>
</evidence>
<dbReference type="GO" id="GO:0071222">
    <property type="term" value="P:cellular response to lipopolysaccharide"/>
    <property type="evidence" value="ECO:0007669"/>
    <property type="project" value="TreeGrafter"/>
</dbReference>
<dbReference type="AlphaFoldDB" id="A0A3Q3KVQ2"/>
<evidence type="ECO:0000256" key="7">
    <source>
        <dbReference type="ARBA" id="ARBA00022525"/>
    </source>
</evidence>
<dbReference type="SUPFAM" id="SSF50353">
    <property type="entry name" value="Cytokine"/>
    <property type="match status" value="1"/>
</dbReference>
<dbReference type="PRINTS" id="PR00264">
    <property type="entry name" value="INTERLEUKIN1"/>
</dbReference>
<evidence type="ECO:0000256" key="9">
    <source>
        <dbReference type="ARBA" id="ARBA00023198"/>
    </source>
</evidence>
<dbReference type="PANTHER" id="PTHR10078">
    <property type="entry name" value="INTERLEUKIN-1 FAMILY MEMBER"/>
    <property type="match status" value="1"/>
</dbReference>
<evidence type="ECO:0000256" key="8">
    <source>
        <dbReference type="ARBA" id="ARBA00022620"/>
    </source>
</evidence>
<evidence type="ECO:0000256" key="6">
    <source>
        <dbReference type="ARBA" id="ARBA00022514"/>
    </source>
</evidence>
<evidence type="ECO:0000256" key="10">
    <source>
        <dbReference type="ARBA" id="ARBA00023228"/>
    </source>
</evidence>
<dbReference type="PRINTS" id="PR01359">
    <property type="entry name" value="INTRLEUKIN1B"/>
</dbReference>
<keyword evidence="6" id="KW-0202">Cytokine</keyword>
<keyword evidence="10" id="KW-0458">Lysosome</keyword>
<evidence type="ECO:0000313" key="15">
    <source>
        <dbReference type="Proteomes" id="UP000261640"/>
    </source>
</evidence>
<feature type="signal peptide" evidence="13">
    <location>
        <begin position="1"/>
        <end position="21"/>
    </location>
</feature>
<dbReference type="GO" id="GO:0001660">
    <property type="term" value="P:fever generation"/>
    <property type="evidence" value="ECO:0007669"/>
    <property type="project" value="UniProtKB-KW"/>
</dbReference>
<accession>A0A3Q3KVQ2</accession>
<dbReference type="Pfam" id="PF00340">
    <property type="entry name" value="IL1"/>
    <property type="match status" value="1"/>
</dbReference>
<protein>
    <recommendedName>
        <fullName evidence="12">Interleukin-1</fullName>
    </recommendedName>
</protein>
<dbReference type="GO" id="GO:0051781">
    <property type="term" value="P:positive regulation of cell division"/>
    <property type="evidence" value="ECO:0007669"/>
    <property type="project" value="UniProtKB-KW"/>
</dbReference>
<dbReference type="PRINTS" id="PR01357">
    <property type="entry name" value="INTRLEUKN1AB"/>
</dbReference>
<dbReference type="Proteomes" id="UP000261640">
    <property type="component" value="Unplaced"/>
</dbReference>
<evidence type="ECO:0000256" key="3">
    <source>
        <dbReference type="ARBA" id="ARBA00004550"/>
    </source>
</evidence>
<dbReference type="InterPro" id="IPR000975">
    <property type="entry name" value="IL-1_fam"/>
</dbReference>
<dbReference type="SMART" id="SM00125">
    <property type="entry name" value="IL1"/>
    <property type="match status" value="1"/>
</dbReference>
<dbReference type="InParanoid" id="A0A3Q3KVQ2"/>
<comment type="similarity">
    <text evidence="4 12">Belongs to the IL-1 family.</text>
</comment>
<dbReference type="GO" id="GO:0042119">
    <property type="term" value="P:neutrophil activation"/>
    <property type="evidence" value="ECO:0007669"/>
    <property type="project" value="TreeGrafter"/>
</dbReference>
<dbReference type="Ensembl" id="ENSMAMT00000005583.2">
    <property type="protein sequence ID" value="ENSMAMP00000005437.1"/>
    <property type="gene ID" value="ENSMAMG00000003683.2"/>
</dbReference>
<evidence type="ECO:0000256" key="5">
    <source>
        <dbReference type="ARBA" id="ARBA00022490"/>
    </source>
</evidence>
<dbReference type="GO" id="GO:0005125">
    <property type="term" value="F:cytokine activity"/>
    <property type="evidence" value="ECO:0007669"/>
    <property type="project" value="UniProtKB-UniRule"/>
</dbReference>
<dbReference type="CDD" id="cd23296">
    <property type="entry name" value="beta-trefoil_IL1B"/>
    <property type="match status" value="1"/>
</dbReference>
<dbReference type="GO" id="GO:0005615">
    <property type="term" value="C:extracellular space"/>
    <property type="evidence" value="ECO:0007669"/>
    <property type="project" value="UniProtKB-KW"/>
</dbReference>
<dbReference type="InterPro" id="IPR008996">
    <property type="entry name" value="IL1/FGF"/>
</dbReference>
<dbReference type="GO" id="GO:1901222">
    <property type="term" value="P:regulation of non-canonical NF-kappaB signal transduction"/>
    <property type="evidence" value="ECO:0007669"/>
    <property type="project" value="TreeGrafter"/>
</dbReference>
<keyword evidence="5" id="KW-0963">Cytoplasm</keyword>
<feature type="chain" id="PRO_5018592057" description="Interleukin-1" evidence="13">
    <location>
        <begin position="22"/>
        <end position="265"/>
    </location>
</feature>
<keyword evidence="13" id="KW-0732">Signal</keyword>
<evidence type="ECO:0000256" key="1">
    <source>
        <dbReference type="ARBA" id="ARBA00004371"/>
    </source>
</evidence>
<dbReference type="GO" id="GO:0005149">
    <property type="term" value="F:interleukin-1 receptor binding"/>
    <property type="evidence" value="ECO:0007669"/>
    <property type="project" value="UniProtKB-UniRule"/>
</dbReference>
<dbReference type="STRING" id="205130.ENSMAMP00000005437"/>
<sequence>MISTLEIALFLIAALFQKKMEFNMTCDMSEIREAKMPNGLDLEIIYHPMRMKSLVNLVIAIERLKSRKSASVLCTEFRDENLLSIMLESIVEEQIVFPCGSAPTDQFSRTGEHQCSMTDSQKRNLILNENSMELNAVMLQGGSDSRKVNLNMSTYVHPSPTTEAQPVALAIKGTNLYLSCHSKDGRPTLHLEVVGDKNTLSSISSESEMMRFLFYKRDTGLNISTIMSARFPDWYVSTAEQDNKPVEMCMESANRYRTFNVQRQS</sequence>
<keyword evidence="9" id="KW-0395">Inflammatory response</keyword>
<name>A0A3Q3KVQ2_9TELE</name>
<reference evidence="14" key="2">
    <citation type="submission" date="2025-09" db="UniProtKB">
        <authorList>
            <consortium name="Ensembl"/>
        </authorList>
    </citation>
    <scope>IDENTIFICATION</scope>
</reference>
<dbReference type="GeneTree" id="ENSGT00950000182943"/>
<evidence type="ECO:0000256" key="12">
    <source>
        <dbReference type="RuleBase" id="RU003753"/>
    </source>
</evidence>